<keyword evidence="2" id="KW-0732">Signal</keyword>
<feature type="chain" id="PRO_5028876862" evidence="2">
    <location>
        <begin position="22"/>
        <end position="299"/>
    </location>
</feature>
<proteinExistence type="predicted"/>
<dbReference type="KEGG" id="chiz:HQ393_16090"/>
<organism evidence="4 5">
    <name type="scientific">Chitinibacter bivalviorum</name>
    <dbReference type="NCBI Taxonomy" id="2739434"/>
    <lineage>
        <taxon>Bacteria</taxon>
        <taxon>Pseudomonadati</taxon>
        <taxon>Pseudomonadota</taxon>
        <taxon>Betaproteobacteria</taxon>
        <taxon>Neisseriales</taxon>
        <taxon>Chitinibacteraceae</taxon>
        <taxon>Chitinibacter</taxon>
    </lineage>
</organism>
<feature type="domain" description="TPM" evidence="3">
    <location>
        <begin position="33"/>
        <end position="155"/>
    </location>
</feature>
<dbReference type="PROSITE" id="PS51257">
    <property type="entry name" value="PROKAR_LIPOPROTEIN"/>
    <property type="match status" value="1"/>
</dbReference>
<feature type="transmembrane region" description="Helical" evidence="1">
    <location>
        <begin position="185"/>
        <end position="207"/>
    </location>
</feature>
<name>A0A7H9BNB1_9NEIS</name>
<sequence>MPWQRLWLLALGLILSLSCLANTVAVPALQSRVTDLTGSLSSEQRAAIEQKLSAIEQAKGSQLALLIVPTTGDDTIEQFGIKVTDAWKLGRKGVDDGVLLLVAKDDRKVRIEVGRGLEGALPDVIASRIIHETILPAFKAGDFVGGIEAGIAQISGVIQGEALPPPPARGASGAHPQAELKILGLHPMVLAGMLFFCVILSKIIGAWSSRAAIAGMSTFAAVSSGTPLALAALLGLGMAVALSIVASRFFLDLLGILMSSSGRGGYGGGYRGGGGFGGGGGGFSGGGGGFGGGGASGGW</sequence>
<evidence type="ECO:0000256" key="2">
    <source>
        <dbReference type="SAM" id="SignalP"/>
    </source>
</evidence>
<dbReference type="Gene3D" id="3.10.310.50">
    <property type="match status" value="1"/>
</dbReference>
<evidence type="ECO:0000313" key="4">
    <source>
        <dbReference type="EMBL" id="QLG89979.1"/>
    </source>
</evidence>
<protein>
    <submittedName>
        <fullName evidence="4">YgcG family protein</fullName>
    </submittedName>
</protein>
<keyword evidence="1" id="KW-0472">Membrane</keyword>
<dbReference type="AlphaFoldDB" id="A0A7H9BNB1"/>
<keyword evidence="5" id="KW-1185">Reference proteome</keyword>
<evidence type="ECO:0000313" key="5">
    <source>
        <dbReference type="Proteomes" id="UP000509597"/>
    </source>
</evidence>
<dbReference type="EMBL" id="CP058627">
    <property type="protein sequence ID" value="QLG89979.1"/>
    <property type="molecule type" value="Genomic_DNA"/>
</dbReference>
<evidence type="ECO:0000259" key="3">
    <source>
        <dbReference type="Pfam" id="PF04536"/>
    </source>
</evidence>
<dbReference type="InterPro" id="IPR007621">
    <property type="entry name" value="TPM_dom"/>
</dbReference>
<evidence type="ECO:0000256" key="1">
    <source>
        <dbReference type="SAM" id="Phobius"/>
    </source>
</evidence>
<accession>A0A7H9BNB1</accession>
<feature type="signal peptide" evidence="2">
    <location>
        <begin position="1"/>
        <end position="21"/>
    </location>
</feature>
<keyword evidence="1" id="KW-1133">Transmembrane helix</keyword>
<dbReference type="PANTHER" id="PTHR30373">
    <property type="entry name" value="UPF0603 PROTEIN YGCG"/>
    <property type="match status" value="1"/>
</dbReference>
<keyword evidence="1" id="KW-0812">Transmembrane</keyword>
<dbReference type="PANTHER" id="PTHR30373:SF2">
    <property type="entry name" value="UPF0603 PROTEIN YGCG"/>
    <property type="match status" value="1"/>
</dbReference>
<dbReference type="Proteomes" id="UP000509597">
    <property type="component" value="Chromosome"/>
</dbReference>
<dbReference type="Pfam" id="PF04536">
    <property type="entry name" value="TPM_phosphatase"/>
    <property type="match status" value="1"/>
</dbReference>
<reference evidence="4 5" key="1">
    <citation type="submission" date="2020-07" db="EMBL/GenBank/DDBJ databases">
        <title>Complete genome sequence of Chitinibacter sp. 2T18.</title>
        <authorList>
            <person name="Bae J.-W."/>
            <person name="Choi J.-W."/>
        </authorList>
    </citation>
    <scope>NUCLEOTIDE SEQUENCE [LARGE SCALE GENOMIC DNA]</scope>
    <source>
        <strain evidence="4 5">2T18</strain>
    </source>
</reference>
<feature type="transmembrane region" description="Helical" evidence="1">
    <location>
        <begin position="228"/>
        <end position="251"/>
    </location>
</feature>
<gene>
    <name evidence="4" type="ORF">HQ393_16090</name>
</gene>